<gene>
    <name evidence="2" type="ORF">ODALV1_LOCUS17503</name>
</gene>
<proteinExistence type="predicted"/>
<sequence>MRSRLVLLGIITALLSAVQSLFVDIDFADWSLKFLILFRSWEFSMDIFIWSYENYDNRTIELLDVFGAELTPAATTLGVTRLFTDFCETFQEFCFTDIFLLTTLAMWKLSKEFDFSQTNIFENDFERNWTHFKHLQGVSDILDDVLGDFLKQLHMSNIFSCTYFLLKCIEGNYGLGFWLMGVNITKTCFAYYFAATASEMNNKFERWFLDNFSDKQAIKVGNKHVSTSFILHEISKYRFGVGKRNFFIDQTFNLKVIAIVFLNLKKVIIFDAIYFEV</sequence>
<keyword evidence="3" id="KW-1185">Reference proteome</keyword>
<organism evidence="2 3">
    <name type="scientific">Orchesella dallaii</name>
    <dbReference type="NCBI Taxonomy" id="48710"/>
    <lineage>
        <taxon>Eukaryota</taxon>
        <taxon>Metazoa</taxon>
        <taxon>Ecdysozoa</taxon>
        <taxon>Arthropoda</taxon>
        <taxon>Hexapoda</taxon>
        <taxon>Collembola</taxon>
        <taxon>Entomobryomorpha</taxon>
        <taxon>Entomobryoidea</taxon>
        <taxon>Orchesellidae</taxon>
        <taxon>Orchesellinae</taxon>
        <taxon>Orchesella</taxon>
    </lineage>
</organism>
<evidence type="ECO:0000313" key="3">
    <source>
        <dbReference type="Proteomes" id="UP001642540"/>
    </source>
</evidence>
<dbReference type="Proteomes" id="UP001642540">
    <property type="component" value="Unassembled WGS sequence"/>
</dbReference>
<feature type="chain" id="PRO_5046766780" evidence="1">
    <location>
        <begin position="21"/>
        <end position="277"/>
    </location>
</feature>
<keyword evidence="1" id="KW-0732">Signal</keyword>
<dbReference type="EMBL" id="CAXLJM020000053">
    <property type="protein sequence ID" value="CAL8117036.1"/>
    <property type="molecule type" value="Genomic_DNA"/>
</dbReference>
<protein>
    <submittedName>
        <fullName evidence="2">Uncharacterized protein</fullName>
    </submittedName>
</protein>
<accession>A0ABP1R7X9</accession>
<feature type="signal peptide" evidence="1">
    <location>
        <begin position="1"/>
        <end position="20"/>
    </location>
</feature>
<evidence type="ECO:0000313" key="2">
    <source>
        <dbReference type="EMBL" id="CAL8117036.1"/>
    </source>
</evidence>
<evidence type="ECO:0000256" key="1">
    <source>
        <dbReference type="SAM" id="SignalP"/>
    </source>
</evidence>
<comment type="caution">
    <text evidence="2">The sequence shown here is derived from an EMBL/GenBank/DDBJ whole genome shotgun (WGS) entry which is preliminary data.</text>
</comment>
<name>A0ABP1R7X9_9HEXA</name>
<reference evidence="2 3" key="1">
    <citation type="submission" date="2024-08" db="EMBL/GenBank/DDBJ databases">
        <authorList>
            <person name="Cucini C."/>
            <person name="Frati F."/>
        </authorList>
    </citation>
    <scope>NUCLEOTIDE SEQUENCE [LARGE SCALE GENOMIC DNA]</scope>
</reference>